<dbReference type="GO" id="GO:0006313">
    <property type="term" value="P:DNA transposition"/>
    <property type="evidence" value="ECO:0007669"/>
    <property type="project" value="InterPro"/>
</dbReference>
<evidence type="ECO:0000259" key="2">
    <source>
        <dbReference type="Pfam" id="PF01548"/>
    </source>
</evidence>
<evidence type="ECO:0000259" key="3">
    <source>
        <dbReference type="Pfam" id="PF02371"/>
    </source>
</evidence>
<feature type="domain" description="Transposase IS110-like N-terminal" evidence="2">
    <location>
        <begin position="18"/>
        <end position="163"/>
    </location>
</feature>
<feature type="domain" description="Transposase IS116/IS110/IS902 C-terminal" evidence="3">
    <location>
        <begin position="234"/>
        <end position="284"/>
    </location>
</feature>
<dbReference type="InterPro" id="IPR047650">
    <property type="entry name" value="Transpos_IS110"/>
</dbReference>
<keyword evidence="1" id="KW-0812">Transmembrane</keyword>
<dbReference type="Pfam" id="PF01548">
    <property type="entry name" value="DEDD_Tnp_IS110"/>
    <property type="match status" value="1"/>
</dbReference>
<evidence type="ECO:0000313" key="5">
    <source>
        <dbReference type="Proteomes" id="UP001221302"/>
    </source>
</evidence>
<keyword evidence="1" id="KW-0472">Membrane</keyword>
<dbReference type="InterPro" id="IPR003346">
    <property type="entry name" value="Transposase_20"/>
</dbReference>
<reference evidence="4" key="1">
    <citation type="submission" date="2023-03" db="EMBL/GenBank/DDBJ databases">
        <title>Stygiobacter electus gen. nov., sp. nov., facultatively anaerobic thermotolerant bacterium of the class Ignavibacteria from a well of Yessentuki mineral water deposit.</title>
        <authorList>
            <person name="Podosokorskaya O.A."/>
            <person name="Elcheninov A.G."/>
            <person name="Petrova N.F."/>
            <person name="Zavarzina D.G."/>
            <person name="Kublanov I.V."/>
            <person name="Merkel A.Y."/>
        </authorList>
    </citation>
    <scope>NUCLEOTIDE SEQUENCE</scope>
    <source>
        <strain evidence="4">09-Me</strain>
    </source>
</reference>
<dbReference type="GO" id="GO:0004803">
    <property type="term" value="F:transposase activity"/>
    <property type="evidence" value="ECO:0007669"/>
    <property type="project" value="InterPro"/>
</dbReference>
<dbReference type="Pfam" id="PF02371">
    <property type="entry name" value="Transposase_20"/>
    <property type="match status" value="1"/>
</dbReference>
<feature type="non-terminal residue" evidence="4">
    <location>
        <position position="287"/>
    </location>
</feature>
<dbReference type="RefSeq" id="WP_321537105.1">
    <property type="nucleotide sequence ID" value="NZ_JARGDL010000052.1"/>
</dbReference>
<evidence type="ECO:0000313" key="4">
    <source>
        <dbReference type="EMBL" id="MDF1613332.1"/>
    </source>
</evidence>
<keyword evidence="1" id="KW-1133">Transmembrane helix</keyword>
<proteinExistence type="predicted"/>
<name>A0AAE3P2N4_9BACT</name>
<keyword evidence="5" id="KW-1185">Reference proteome</keyword>
<dbReference type="AlphaFoldDB" id="A0AAE3P2N4"/>
<dbReference type="Proteomes" id="UP001221302">
    <property type="component" value="Unassembled WGS sequence"/>
</dbReference>
<dbReference type="PANTHER" id="PTHR33055">
    <property type="entry name" value="TRANSPOSASE FOR INSERTION SEQUENCE ELEMENT IS1111A"/>
    <property type="match status" value="1"/>
</dbReference>
<feature type="transmembrane region" description="Helical" evidence="1">
    <location>
        <begin position="235"/>
        <end position="252"/>
    </location>
</feature>
<dbReference type="NCBIfam" id="NF033542">
    <property type="entry name" value="transpos_IS110"/>
    <property type="match status" value="1"/>
</dbReference>
<dbReference type="PANTHER" id="PTHR33055:SF15">
    <property type="entry name" value="TRANSPOSASE-RELATED"/>
    <property type="match status" value="1"/>
</dbReference>
<dbReference type="GO" id="GO:0003677">
    <property type="term" value="F:DNA binding"/>
    <property type="evidence" value="ECO:0007669"/>
    <property type="project" value="InterPro"/>
</dbReference>
<organism evidence="4 5">
    <name type="scientific">Stygiobacter electus</name>
    <dbReference type="NCBI Taxonomy" id="3032292"/>
    <lineage>
        <taxon>Bacteria</taxon>
        <taxon>Pseudomonadati</taxon>
        <taxon>Ignavibacteriota</taxon>
        <taxon>Ignavibacteria</taxon>
        <taxon>Ignavibacteriales</taxon>
        <taxon>Melioribacteraceae</taxon>
        <taxon>Stygiobacter</taxon>
    </lineage>
</organism>
<evidence type="ECO:0000256" key="1">
    <source>
        <dbReference type="SAM" id="Phobius"/>
    </source>
</evidence>
<gene>
    <name evidence="4" type="ORF">P0M35_14325</name>
</gene>
<dbReference type="EMBL" id="JARGDL010000052">
    <property type="protein sequence ID" value="MDF1613332.1"/>
    <property type="molecule type" value="Genomic_DNA"/>
</dbReference>
<protein>
    <submittedName>
        <fullName evidence="4">IS110 family transposase</fullName>
    </submittedName>
</protein>
<accession>A0AAE3P2N4</accession>
<comment type="caution">
    <text evidence="4">The sequence shown here is derived from an EMBL/GenBank/DDBJ whole genome shotgun (WGS) entry which is preliminary data.</text>
</comment>
<dbReference type="InterPro" id="IPR002525">
    <property type="entry name" value="Transp_IS110-like_N"/>
</dbReference>
<sequence length="287" mass="33353">MEQIKKRQLDFTDKNIFIGIDNHKKNWKVNILCETIDHKTFTMNPEPEILDNYLRKNFPRGNYYSAYEAGYCGFWAHEQLELLGIKSIVVNPADVPTMDKERRTKNDKVDCRKIARCLRSGELMSIYTPSREVQEDRTLLRLHIQLIKEQTRIKNQIKSILGFYGIKISEEKAVSNWSRAFIKWLETIEFKTESGRLALDIQIERLLSTRKTIASLVIQIRHLSKTDRYREFSELLISISGIGILTAMHFLVEIVDINRFKNLDELASYIGLSPGEHSSGEKNITGK</sequence>